<evidence type="ECO:0000256" key="1">
    <source>
        <dbReference type="SAM" id="MobiDB-lite"/>
    </source>
</evidence>
<feature type="compositionally biased region" description="Low complexity" evidence="1">
    <location>
        <begin position="43"/>
        <end position="61"/>
    </location>
</feature>
<keyword evidence="2" id="KW-1133">Transmembrane helix</keyword>
<name>A0ABX5ZWV3_STRTE</name>
<gene>
    <name evidence="3" type="ORF">F3L20_24730</name>
</gene>
<feature type="transmembrane region" description="Helical" evidence="2">
    <location>
        <begin position="12"/>
        <end position="34"/>
    </location>
</feature>
<evidence type="ECO:0008006" key="5">
    <source>
        <dbReference type="Google" id="ProtNLM"/>
    </source>
</evidence>
<accession>A0ABX5ZWV3</accession>
<dbReference type="Proteomes" id="UP000324308">
    <property type="component" value="Chromosome"/>
</dbReference>
<feature type="region of interest" description="Disordered" evidence="1">
    <location>
        <begin position="103"/>
        <end position="122"/>
    </location>
</feature>
<evidence type="ECO:0000313" key="4">
    <source>
        <dbReference type="Proteomes" id="UP000324308"/>
    </source>
</evidence>
<keyword evidence="2" id="KW-0472">Membrane</keyword>
<evidence type="ECO:0000256" key="2">
    <source>
        <dbReference type="SAM" id="Phobius"/>
    </source>
</evidence>
<dbReference type="RefSeq" id="WP_150156212.1">
    <property type="nucleotide sequence ID" value="NZ_CP043959.1"/>
</dbReference>
<organism evidence="3 4">
    <name type="scientific">Streptomyces tendae</name>
    <dbReference type="NCBI Taxonomy" id="1932"/>
    <lineage>
        <taxon>Bacteria</taxon>
        <taxon>Bacillati</taxon>
        <taxon>Actinomycetota</taxon>
        <taxon>Actinomycetes</taxon>
        <taxon>Kitasatosporales</taxon>
        <taxon>Streptomycetaceae</taxon>
        <taxon>Streptomyces</taxon>
    </lineage>
</organism>
<protein>
    <recommendedName>
        <fullName evidence="5">Secreted protein</fullName>
    </recommendedName>
</protein>
<keyword evidence="2" id="KW-0812">Transmembrane</keyword>
<feature type="region of interest" description="Disordered" evidence="1">
    <location>
        <begin position="38"/>
        <end position="71"/>
    </location>
</feature>
<dbReference type="EMBL" id="CP043959">
    <property type="protein sequence ID" value="QER88632.1"/>
    <property type="molecule type" value="Genomic_DNA"/>
</dbReference>
<proteinExistence type="predicted"/>
<keyword evidence="4" id="KW-1185">Reference proteome</keyword>
<reference evidence="3 4" key="1">
    <citation type="submission" date="2019-09" db="EMBL/GenBank/DDBJ databases">
        <title>Draft genome sequence of the Ebosin-producing strain Streptomyces sp. 139.</title>
        <authorList>
            <person name="Ai L."/>
            <person name="Geng M."/>
            <person name="Ma M."/>
            <person name="Bai L."/>
        </authorList>
    </citation>
    <scope>NUCLEOTIDE SEQUENCE [LARGE SCALE GENOMIC DNA]</scope>
    <source>
        <strain evidence="3 4">139</strain>
    </source>
</reference>
<evidence type="ECO:0000313" key="3">
    <source>
        <dbReference type="EMBL" id="QER88632.1"/>
    </source>
</evidence>
<sequence length="131" mass="13192">MAANHTTRRPGGRAAGCLQAVMVPLILIGIIAAWNHFDDDRTSSSPSSDPSSSSSDPSSDDAGAGGGRLMEGDCVDADAQEIACARAGSADYKVLGLVTTEADCPSGTTDRLKPTSANGRPPDVICATAAA</sequence>